<sequence>MINSVIIRCYNTLPLIKKSINAVIETTDKNTEIILVNNHPPYQEAMEYLQNFNHIRVSVLDPGQNIGSIAGINFGAHKAVGENLVILDDDIIVPNNNWIQVMAQSLNQYPNLAYVSLAWHAMINHNTSPLDKLIERPEYTIRFMKDVVILGCTMVKKSLWKKYFKNINTSYQHWYGTDKKYKAKANELGMDSGIILSHIAEHLSRTEESDFLYDIWKVLYAFGLTLKNYTEWKENKTSLSPLEEYALKLFNYPTSQIKKCKQLLTENNT</sequence>
<evidence type="ECO:0000313" key="2">
    <source>
        <dbReference type="EMBL" id="NBI28716.1"/>
    </source>
</evidence>
<organism evidence="2 3">
    <name type="scientific">Chengkuizengella marina</name>
    <dbReference type="NCBI Taxonomy" id="2507566"/>
    <lineage>
        <taxon>Bacteria</taxon>
        <taxon>Bacillati</taxon>
        <taxon>Bacillota</taxon>
        <taxon>Bacilli</taxon>
        <taxon>Bacillales</taxon>
        <taxon>Paenibacillaceae</taxon>
        <taxon>Chengkuizengella</taxon>
    </lineage>
</organism>
<dbReference type="InterPro" id="IPR029044">
    <property type="entry name" value="Nucleotide-diphossugar_trans"/>
</dbReference>
<evidence type="ECO:0000313" key="3">
    <source>
        <dbReference type="Proteomes" id="UP000448943"/>
    </source>
</evidence>
<dbReference type="OrthoDB" id="396512at2"/>
<dbReference type="Proteomes" id="UP000448943">
    <property type="component" value="Unassembled WGS sequence"/>
</dbReference>
<dbReference type="EMBL" id="SIJB01000017">
    <property type="protein sequence ID" value="NBI28716.1"/>
    <property type="molecule type" value="Genomic_DNA"/>
</dbReference>
<dbReference type="InterPro" id="IPR001173">
    <property type="entry name" value="Glyco_trans_2-like"/>
</dbReference>
<dbReference type="InterPro" id="IPR050834">
    <property type="entry name" value="Glycosyltransf_2"/>
</dbReference>
<name>A0A6N9Q0L2_9BACL</name>
<feature type="domain" description="Glycosyltransferase 2-like" evidence="1">
    <location>
        <begin position="4"/>
        <end position="164"/>
    </location>
</feature>
<dbReference type="PANTHER" id="PTHR43685">
    <property type="entry name" value="GLYCOSYLTRANSFERASE"/>
    <property type="match status" value="1"/>
</dbReference>
<keyword evidence="3" id="KW-1185">Reference proteome</keyword>
<dbReference type="Gene3D" id="3.90.550.10">
    <property type="entry name" value="Spore Coat Polysaccharide Biosynthesis Protein SpsA, Chain A"/>
    <property type="match status" value="1"/>
</dbReference>
<dbReference type="AlphaFoldDB" id="A0A6N9Q0L2"/>
<comment type="caution">
    <text evidence="2">The sequence shown here is derived from an EMBL/GenBank/DDBJ whole genome shotgun (WGS) entry which is preliminary data.</text>
</comment>
<dbReference type="CDD" id="cd00761">
    <property type="entry name" value="Glyco_tranf_GTA_type"/>
    <property type="match status" value="1"/>
</dbReference>
<dbReference type="PANTHER" id="PTHR43685:SF2">
    <property type="entry name" value="GLYCOSYLTRANSFERASE 2-LIKE DOMAIN-CONTAINING PROTEIN"/>
    <property type="match status" value="1"/>
</dbReference>
<evidence type="ECO:0000259" key="1">
    <source>
        <dbReference type="Pfam" id="PF00535"/>
    </source>
</evidence>
<gene>
    <name evidence="2" type="ORF">ERL59_07075</name>
</gene>
<dbReference type="GO" id="GO:0016740">
    <property type="term" value="F:transferase activity"/>
    <property type="evidence" value="ECO:0007669"/>
    <property type="project" value="UniProtKB-KW"/>
</dbReference>
<dbReference type="SUPFAM" id="SSF53448">
    <property type="entry name" value="Nucleotide-diphospho-sugar transferases"/>
    <property type="match status" value="1"/>
</dbReference>
<dbReference type="Pfam" id="PF00535">
    <property type="entry name" value="Glycos_transf_2"/>
    <property type="match status" value="1"/>
</dbReference>
<accession>A0A6N9Q0L2</accession>
<dbReference type="RefSeq" id="WP_160645510.1">
    <property type="nucleotide sequence ID" value="NZ_SIJB01000017.1"/>
</dbReference>
<reference evidence="2 3" key="1">
    <citation type="submission" date="2019-01" db="EMBL/GenBank/DDBJ databases">
        <title>Chengkuizengella sp. nov., isolated from deep-sea sediment of East Pacific Ocean.</title>
        <authorList>
            <person name="Yang J."/>
            <person name="Lai Q."/>
            <person name="Shao Z."/>
        </authorList>
    </citation>
    <scope>NUCLEOTIDE SEQUENCE [LARGE SCALE GENOMIC DNA]</scope>
    <source>
        <strain evidence="2 3">YPA3-1-1</strain>
    </source>
</reference>
<keyword evidence="2" id="KW-0808">Transferase</keyword>
<proteinExistence type="predicted"/>
<protein>
    <submittedName>
        <fullName evidence="2">Glycosyltransferase family 2 protein</fullName>
    </submittedName>
</protein>